<dbReference type="EMBL" id="KI966406">
    <property type="protein sequence ID" value="EWC48034.1"/>
    <property type="molecule type" value="Genomic_DNA"/>
</dbReference>
<proteinExistence type="predicted"/>
<gene>
    <name evidence="2" type="ORF">DRE_02613</name>
</gene>
<dbReference type="HOGENOM" id="CLU_361313_0_0_1"/>
<dbReference type="OrthoDB" id="5404335at2759"/>
<feature type="transmembrane region" description="Helical" evidence="1">
    <location>
        <begin position="38"/>
        <end position="59"/>
    </location>
</feature>
<dbReference type="Proteomes" id="UP000024837">
    <property type="component" value="Unassembled WGS sequence"/>
</dbReference>
<keyword evidence="3" id="KW-1185">Reference proteome</keyword>
<keyword evidence="1" id="KW-1133">Transmembrane helix</keyword>
<accession>W7HWV9</accession>
<keyword evidence="1" id="KW-0472">Membrane</keyword>
<protein>
    <submittedName>
        <fullName evidence="2">Uncharacterized protein</fullName>
    </submittedName>
</protein>
<sequence>MADAPSPLPPPTETGVAGATVTLFVTDGPEDKSLETSVALIALVFAAVAFLVSFLQALLQYLTSSQRDKCLRGAIGGWSAFTKTGWDFKTWRIRVQHPQLRFEPEALIRYRDRWGPFDVWREKHFPGCPVFSLRGFMGSGVKPSNTRWLIKNGNSVLLFMKGRERRAMTFWDLSLAQKFSWTWLWLRNQEGRIPPLAKAGWANLLTTLKIEAVDALVREYEDADKIPSGVDVPVQRVRLSDLSLLCYMVNIKNVDIDVAKGTIEAQNAFIKVSPQPILGLGQAIVIDGDFGSLQEQLWQADNSSIADIVMVARGDILNISAGSRFFDPDIEYMEEEPLLYGLLQQWDVRTWSAIRMGSYNKMLAGAHKNQEDDRQYRLRTSLRQQASHFSAASQKNETWQKIWNDALGISTPIIIKYLAVMPFTSIWSAAPLDLFFRPYFAHLDENRAAWYENEKLHGGLCLQRHPEIELGLVYGTIGFLRETSDFQLIANRTVNMHERYTWVGYPIMTVLQVRESSITDDTCDRPVDSALHLPASVMQLMEGKSIEEVREDMQNEKFLKREYTLESAIVLSLLLVDCRLQALWCVIDNRGRLARFYEAMQALGIRASDHANIARLTENPLFNFQFKERSDLMMVHFIRLWFEIGQRVDLTGQSDSLQACLTEILGDWKSDDSPCISEVSVPDLTHLPEKAQDDLKVDSDMFTTSPDAKSKSQFIEWVMEDIELPDGSTGSRVDVIRKLIPLLQLRTFLMDFCYRCYTDSSKVYLARGDTTVDVRLI</sequence>
<dbReference type="AlphaFoldDB" id="W7HWV9"/>
<evidence type="ECO:0000256" key="1">
    <source>
        <dbReference type="SAM" id="Phobius"/>
    </source>
</evidence>
<keyword evidence="1" id="KW-0812">Transmembrane</keyword>
<reference evidence="2 3" key="1">
    <citation type="submission" date="2013-05" db="EMBL/GenBank/DDBJ databases">
        <title>Drechslerella stenobrocha genome reveals carnivorous origination and mechanical trapping mechanism of predatory fungi.</title>
        <authorList>
            <person name="Liu X."/>
            <person name="Zhang W."/>
            <person name="Liu K."/>
        </authorList>
    </citation>
    <scope>NUCLEOTIDE SEQUENCE [LARGE SCALE GENOMIC DNA]</scope>
    <source>
        <strain evidence="2 3">248</strain>
    </source>
</reference>
<evidence type="ECO:0000313" key="3">
    <source>
        <dbReference type="Proteomes" id="UP000024837"/>
    </source>
</evidence>
<organism evidence="2 3">
    <name type="scientific">Drechslerella stenobrocha 248</name>
    <dbReference type="NCBI Taxonomy" id="1043628"/>
    <lineage>
        <taxon>Eukaryota</taxon>
        <taxon>Fungi</taxon>
        <taxon>Dikarya</taxon>
        <taxon>Ascomycota</taxon>
        <taxon>Pezizomycotina</taxon>
        <taxon>Orbiliomycetes</taxon>
        <taxon>Orbiliales</taxon>
        <taxon>Orbiliaceae</taxon>
        <taxon>Drechslerella</taxon>
    </lineage>
</organism>
<evidence type="ECO:0000313" key="2">
    <source>
        <dbReference type="EMBL" id="EWC48034.1"/>
    </source>
</evidence>
<name>W7HWV9_9PEZI</name>